<dbReference type="Proteomes" id="UP000674143">
    <property type="component" value="Unassembled WGS sequence"/>
</dbReference>
<accession>A0A836KMI2</accession>
<evidence type="ECO:0000313" key="2">
    <source>
        <dbReference type="EMBL" id="KAG5478537.1"/>
    </source>
</evidence>
<organism evidence="2 3">
    <name type="scientific">Leishmania orientalis</name>
    <dbReference type="NCBI Taxonomy" id="2249476"/>
    <lineage>
        <taxon>Eukaryota</taxon>
        <taxon>Discoba</taxon>
        <taxon>Euglenozoa</taxon>
        <taxon>Kinetoplastea</taxon>
        <taxon>Metakinetoplastina</taxon>
        <taxon>Trypanosomatida</taxon>
        <taxon>Trypanosomatidae</taxon>
        <taxon>Leishmaniinae</taxon>
        <taxon>Leishmania</taxon>
    </lineage>
</organism>
<evidence type="ECO:0000313" key="3">
    <source>
        <dbReference type="Proteomes" id="UP000674143"/>
    </source>
</evidence>
<comment type="caution">
    <text evidence="2">The sequence shown here is derived from an EMBL/GenBank/DDBJ whole genome shotgun (WGS) entry which is preliminary data.</text>
</comment>
<evidence type="ECO:0000256" key="1">
    <source>
        <dbReference type="SAM" id="MobiDB-lite"/>
    </source>
</evidence>
<name>A0A836KMI2_9TRYP</name>
<dbReference type="InterPro" id="IPR017956">
    <property type="entry name" value="AT_hook_DNA-bd_motif"/>
</dbReference>
<dbReference type="GO" id="GO:0003677">
    <property type="term" value="F:DNA binding"/>
    <property type="evidence" value="ECO:0007669"/>
    <property type="project" value="InterPro"/>
</dbReference>
<dbReference type="GeneID" id="92360685"/>
<reference evidence="3" key="2">
    <citation type="journal article" date="2021" name="Sci. Data">
        <title>Chromosome-scale genome sequencing, assembly and annotation of six genomes from subfamily Leishmaniinae.</title>
        <authorList>
            <person name="Almutairi H."/>
            <person name="Urbaniak M.D."/>
            <person name="Bates M.D."/>
            <person name="Jariyapan N."/>
            <person name="Kwakye-Nuako G."/>
            <person name="Thomaz Soccol V."/>
            <person name="Al-Salem W.S."/>
            <person name="Dillon R.J."/>
            <person name="Bates P.A."/>
            <person name="Gatherer D."/>
        </authorList>
    </citation>
    <scope>NUCLEOTIDE SEQUENCE [LARGE SCALE GENOMIC DNA]</scope>
</reference>
<protein>
    <submittedName>
        <fullName evidence="2">Uncharacterized protein</fullName>
    </submittedName>
</protein>
<dbReference type="AlphaFoldDB" id="A0A836KMI2"/>
<dbReference type="PRINTS" id="PR00929">
    <property type="entry name" value="ATHOOK"/>
</dbReference>
<dbReference type="KEGG" id="loi:92360685"/>
<dbReference type="EMBL" id="JAFHLR010000023">
    <property type="protein sequence ID" value="KAG5478537.1"/>
    <property type="molecule type" value="Genomic_DNA"/>
</dbReference>
<sequence>MLRLTRWSLGGAVSRVAAAAASKQRGRKPSSQSARGRPRSQSARGRKPSSQSARGRPPSQSARGRKPSSQSARGHPPSKPGRRGRGRSSRASSPSQLAEAATKHKPPVEAKLVAFTSDTDAGTKYASARPAYMSAEREQEVLQMAERMQKKDTTTEVPVASFAYEILKAHPSVRDMGLRERMDFLLKRWDRLSKAQKLDYVNDPLRGLL</sequence>
<proteinExistence type="predicted"/>
<feature type="region of interest" description="Disordered" evidence="1">
    <location>
        <begin position="17"/>
        <end position="109"/>
    </location>
</feature>
<reference evidence="3" key="1">
    <citation type="journal article" date="2021" name="Microbiol. Resour. Announc.">
        <title>LGAAP: Leishmaniinae Genome Assembly and Annotation Pipeline.</title>
        <authorList>
            <person name="Almutairi H."/>
            <person name="Urbaniak M.D."/>
            <person name="Bates M.D."/>
            <person name="Jariyapan N."/>
            <person name="Kwakye-Nuako G."/>
            <person name="Thomaz-Soccol V."/>
            <person name="Al-Salem W.S."/>
            <person name="Dillon R.J."/>
            <person name="Bates P.A."/>
            <person name="Gatherer D."/>
        </authorList>
    </citation>
    <scope>NUCLEOTIDE SEQUENCE [LARGE SCALE GENOMIC DNA]</scope>
</reference>
<gene>
    <name evidence="2" type="ORF">LSCM4_04770</name>
</gene>
<keyword evidence="3" id="KW-1185">Reference proteome</keyword>
<dbReference type="RefSeq" id="XP_067063198.1">
    <property type="nucleotide sequence ID" value="XM_067206751.1"/>
</dbReference>
<feature type="compositionally biased region" description="Polar residues" evidence="1">
    <location>
        <begin position="29"/>
        <end position="72"/>
    </location>
</feature>